<dbReference type="EMBL" id="JALHLF010000173">
    <property type="protein sequence ID" value="MCJ2184920.1"/>
    <property type="molecule type" value="Genomic_DNA"/>
</dbReference>
<evidence type="ECO:0000313" key="2">
    <source>
        <dbReference type="Proteomes" id="UP001162881"/>
    </source>
</evidence>
<dbReference type="Proteomes" id="UP001162881">
    <property type="component" value="Unassembled WGS sequence"/>
</dbReference>
<evidence type="ECO:0000313" key="1">
    <source>
        <dbReference type="EMBL" id="MCJ2184920.1"/>
    </source>
</evidence>
<organism evidence="1 2">
    <name type="scientific">Novosphingobium organovorum</name>
    <dbReference type="NCBI Taxonomy" id="2930092"/>
    <lineage>
        <taxon>Bacteria</taxon>
        <taxon>Pseudomonadati</taxon>
        <taxon>Pseudomonadota</taxon>
        <taxon>Alphaproteobacteria</taxon>
        <taxon>Sphingomonadales</taxon>
        <taxon>Sphingomonadaceae</taxon>
        <taxon>Novosphingobium</taxon>
    </lineage>
</organism>
<name>A0ABT0BJ02_9SPHN</name>
<feature type="non-terminal residue" evidence="1">
    <location>
        <position position="217"/>
    </location>
</feature>
<reference evidence="1" key="1">
    <citation type="submission" date="2022-03" db="EMBL/GenBank/DDBJ databases">
        <title>Identification of a novel bacterium isolated from mangrove sediments.</title>
        <authorList>
            <person name="Pan X."/>
        </authorList>
    </citation>
    <scope>NUCLEOTIDE SEQUENCE</scope>
    <source>
        <strain evidence="1">B1949</strain>
    </source>
</reference>
<sequence>MEDLRALIERAPFEGGGWNTALRAIAHATGSSRTQLIALGERHITFDWVSDVPEGFVAAASRIEIFQPDVNYRIAATAAPMEVTWEAHYDAVRARHTDEGYLDLARTFDFEHGAQIVLARQPGTFFGLAILRGDEEGRTSEDERAVFRQLAPYVLSAVRVQESIEHAGSHLLHGSLEAMGTAAILLDAQARACFVSPRAEALLGPDTLQVHAGAVRV</sequence>
<gene>
    <name evidence="1" type="ORF">MTR62_19845</name>
</gene>
<proteinExistence type="predicted"/>
<keyword evidence="2" id="KW-1185">Reference proteome</keyword>
<accession>A0ABT0BJ02</accession>
<protein>
    <submittedName>
        <fullName evidence="1">Helix-turn-helix transcriptional regulator</fullName>
    </submittedName>
</protein>
<comment type="caution">
    <text evidence="1">The sequence shown here is derived from an EMBL/GenBank/DDBJ whole genome shotgun (WGS) entry which is preliminary data.</text>
</comment>